<evidence type="ECO:0000313" key="4">
    <source>
        <dbReference type="Proteomes" id="UP000085678"/>
    </source>
</evidence>
<proteinExistence type="inferred from homology"/>
<protein>
    <recommendedName>
        <fullName evidence="2">Cysteine-rich DPF motif domain-containing protein 1</fullName>
    </recommendedName>
</protein>
<dbReference type="PRINTS" id="PR01995">
    <property type="entry name" value="UPF0595"/>
</dbReference>
<evidence type="ECO:0000259" key="3">
    <source>
        <dbReference type="Pfam" id="PF10170"/>
    </source>
</evidence>
<dbReference type="InterPro" id="IPR018785">
    <property type="entry name" value="CDPF1_dom"/>
</dbReference>
<dbReference type="PANTHER" id="PTHR31849:SF1">
    <property type="entry name" value="CYSTEINE-RICH DPF MOTIF DOMAIN-CONTAINING PROTEIN 1"/>
    <property type="match status" value="1"/>
</dbReference>
<dbReference type="InParanoid" id="A0A1S3INF3"/>
<dbReference type="Proteomes" id="UP000085678">
    <property type="component" value="Unplaced"/>
</dbReference>
<dbReference type="FunCoup" id="A0A1S3INF3">
    <property type="interactions" value="8"/>
</dbReference>
<feature type="domain" description="Cysteine-rich DPF motif" evidence="3">
    <location>
        <begin position="5"/>
        <end position="98"/>
    </location>
</feature>
<dbReference type="Pfam" id="PF10170">
    <property type="entry name" value="C6_DPF"/>
    <property type="match status" value="1"/>
</dbReference>
<organism evidence="4 5">
    <name type="scientific">Lingula anatina</name>
    <name type="common">Brachiopod</name>
    <name type="synonym">Lingula unguis</name>
    <dbReference type="NCBI Taxonomy" id="7574"/>
    <lineage>
        <taxon>Eukaryota</taxon>
        <taxon>Metazoa</taxon>
        <taxon>Spiralia</taxon>
        <taxon>Lophotrochozoa</taxon>
        <taxon>Brachiopoda</taxon>
        <taxon>Linguliformea</taxon>
        <taxon>Lingulata</taxon>
        <taxon>Lingulida</taxon>
        <taxon>Linguloidea</taxon>
        <taxon>Lingulidae</taxon>
        <taxon>Lingula</taxon>
    </lineage>
</organism>
<dbReference type="AlphaFoldDB" id="A0A1S3INF3"/>
<gene>
    <name evidence="5" type="primary">LOC106165789</name>
</gene>
<name>A0A1S3INF3_LINAN</name>
<dbReference type="OrthoDB" id="191995at2759"/>
<evidence type="ECO:0000313" key="5">
    <source>
        <dbReference type="RefSeq" id="XP_013399603.1"/>
    </source>
</evidence>
<reference evidence="5" key="1">
    <citation type="submission" date="2025-08" db="UniProtKB">
        <authorList>
            <consortium name="RefSeq"/>
        </authorList>
    </citation>
    <scope>IDENTIFICATION</scope>
    <source>
        <tissue evidence="5">Gonads</tissue>
    </source>
</reference>
<dbReference type="KEGG" id="lak:106165789"/>
<dbReference type="STRING" id="7574.A0A1S3INF3"/>
<keyword evidence="4" id="KW-1185">Reference proteome</keyword>
<dbReference type="PANTHER" id="PTHR31849">
    <property type="entry name" value="CYSTEINE-RICH PDF MOTIF DOMAIN-CONTAINING PROTEIN 1"/>
    <property type="match status" value="1"/>
</dbReference>
<sequence>MTSKFLCSKCGFCINYDYFGNKPPGADTLLLLEEAYIMNDPFAENRRGKFIILGSHCSVCSKSVCIAQGCSIFYTKRFCIDCVIKNLSEFPTEVQEEAQKRVQNG</sequence>
<evidence type="ECO:0000256" key="1">
    <source>
        <dbReference type="ARBA" id="ARBA00007917"/>
    </source>
</evidence>
<accession>A0A1S3INF3</accession>
<evidence type="ECO:0000256" key="2">
    <source>
        <dbReference type="ARBA" id="ARBA00014801"/>
    </source>
</evidence>
<dbReference type="InterPro" id="IPR042426">
    <property type="entry name" value="CDPF1"/>
</dbReference>
<dbReference type="RefSeq" id="XP_013399603.1">
    <property type="nucleotide sequence ID" value="XM_013544149.1"/>
</dbReference>
<dbReference type="GeneID" id="106165789"/>
<comment type="similarity">
    <text evidence="1">Belongs to the CDPF1 family.</text>
</comment>